<evidence type="ECO:0000313" key="3">
    <source>
        <dbReference type="Proteomes" id="UP000460715"/>
    </source>
</evidence>
<keyword evidence="1" id="KW-0812">Transmembrane</keyword>
<feature type="transmembrane region" description="Helical" evidence="1">
    <location>
        <begin position="56"/>
        <end position="75"/>
    </location>
</feature>
<keyword evidence="1" id="KW-0472">Membrane</keyword>
<gene>
    <name evidence="2" type="ORF">E0493_11360</name>
</gene>
<dbReference type="RefSeq" id="WP_160937062.1">
    <property type="nucleotide sequence ID" value="NZ_SNVJ01000008.1"/>
</dbReference>
<organism evidence="2 3">
    <name type="scientific">Teichococcus coralli</name>
    <dbReference type="NCBI Taxonomy" id="2545983"/>
    <lineage>
        <taxon>Bacteria</taxon>
        <taxon>Pseudomonadati</taxon>
        <taxon>Pseudomonadota</taxon>
        <taxon>Alphaproteobacteria</taxon>
        <taxon>Acetobacterales</taxon>
        <taxon>Roseomonadaceae</taxon>
        <taxon>Roseomonas</taxon>
    </lineage>
</organism>
<evidence type="ECO:0000256" key="1">
    <source>
        <dbReference type="SAM" id="Phobius"/>
    </source>
</evidence>
<feature type="transmembrane region" description="Helical" evidence="1">
    <location>
        <begin position="81"/>
        <end position="99"/>
    </location>
</feature>
<sequence length="137" mass="14719">MPIFLVLDASFAASPRAAAAELTGYVTGWAAYALATLPVCRSIGREMHWPRLVAAWNWTNLLQYLIMLVIAVVSALPSPGWLREVVTVSGIGYALWLQWFAARSTLRVSSLAAAGFVVLDLTVTVLISGAVTDLSRG</sequence>
<evidence type="ECO:0000313" key="2">
    <source>
        <dbReference type="EMBL" id="MXP63942.1"/>
    </source>
</evidence>
<dbReference type="Proteomes" id="UP000460715">
    <property type="component" value="Unassembled WGS sequence"/>
</dbReference>
<feature type="transmembrane region" description="Helical" evidence="1">
    <location>
        <begin position="29"/>
        <end position="44"/>
    </location>
</feature>
<reference evidence="2 3" key="1">
    <citation type="submission" date="2019-03" db="EMBL/GenBank/DDBJ databases">
        <title>Roseomonas sp. a novel Roseomonas species isolated from Sea whip Gorgonian.</title>
        <authorList>
            <person name="Li F."/>
            <person name="Pan X."/>
            <person name="Huang S."/>
            <person name="Li Z."/>
            <person name="Meng B."/>
        </authorList>
    </citation>
    <scope>NUCLEOTIDE SEQUENCE [LARGE SCALE GENOMIC DNA]</scope>
    <source>
        <strain evidence="2 3">M0104</strain>
    </source>
</reference>
<keyword evidence="1" id="KW-1133">Transmembrane helix</keyword>
<dbReference type="OrthoDB" id="8443450at2"/>
<feature type="transmembrane region" description="Helical" evidence="1">
    <location>
        <begin position="111"/>
        <end position="131"/>
    </location>
</feature>
<accession>A0A845BFB9</accession>
<protein>
    <submittedName>
        <fullName evidence="2">Uncharacterized protein</fullName>
    </submittedName>
</protein>
<proteinExistence type="predicted"/>
<dbReference type="EMBL" id="SNVJ01000008">
    <property type="protein sequence ID" value="MXP63942.1"/>
    <property type="molecule type" value="Genomic_DNA"/>
</dbReference>
<keyword evidence="3" id="KW-1185">Reference proteome</keyword>
<comment type="caution">
    <text evidence="2">The sequence shown here is derived from an EMBL/GenBank/DDBJ whole genome shotgun (WGS) entry which is preliminary data.</text>
</comment>
<name>A0A845BFB9_9PROT</name>
<dbReference type="AlphaFoldDB" id="A0A845BFB9"/>